<dbReference type="GO" id="GO:0009341">
    <property type="term" value="C:beta-galactosidase complex"/>
    <property type="evidence" value="ECO:0007669"/>
    <property type="project" value="InterPro"/>
</dbReference>
<evidence type="ECO:0000256" key="1">
    <source>
        <dbReference type="ARBA" id="ARBA00022801"/>
    </source>
</evidence>
<dbReference type="AlphaFoldDB" id="A0A7C9BC90"/>
<dbReference type="GO" id="GO:0016020">
    <property type="term" value="C:membrane"/>
    <property type="evidence" value="ECO:0007669"/>
    <property type="project" value="InterPro"/>
</dbReference>
<dbReference type="EMBL" id="WHLY01000002">
    <property type="protein sequence ID" value="MPR33818.1"/>
    <property type="molecule type" value="Genomic_DNA"/>
</dbReference>
<dbReference type="NCBIfam" id="TIGR04183">
    <property type="entry name" value="Por_Secre_tail"/>
    <property type="match status" value="1"/>
</dbReference>
<dbReference type="GO" id="GO:0004565">
    <property type="term" value="F:beta-galactosidase activity"/>
    <property type="evidence" value="ECO:0007669"/>
    <property type="project" value="InterPro"/>
</dbReference>
<keyword evidence="2" id="KW-0326">Glycosidase</keyword>
<feature type="domain" description="Dystroglycan-type cadherin-like" evidence="3">
    <location>
        <begin position="487"/>
        <end position="577"/>
    </location>
</feature>
<dbReference type="Pfam" id="PF18962">
    <property type="entry name" value="Por_Secre_tail"/>
    <property type="match status" value="1"/>
</dbReference>
<dbReference type="SMART" id="SM00736">
    <property type="entry name" value="CADG"/>
    <property type="match status" value="3"/>
</dbReference>
<evidence type="ECO:0000313" key="5">
    <source>
        <dbReference type="Proteomes" id="UP000479293"/>
    </source>
</evidence>
<dbReference type="InterPro" id="IPR013783">
    <property type="entry name" value="Ig-like_fold"/>
</dbReference>
<dbReference type="InterPro" id="IPR017853">
    <property type="entry name" value="GH"/>
</dbReference>
<dbReference type="InterPro" id="IPR015919">
    <property type="entry name" value="Cadherin-like_sf"/>
</dbReference>
<dbReference type="Pfam" id="PF02449">
    <property type="entry name" value="Glyco_hydro_42"/>
    <property type="match status" value="1"/>
</dbReference>
<evidence type="ECO:0000313" key="4">
    <source>
        <dbReference type="EMBL" id="MPR33818.1"/>
    </source>
</evidence>
<keyword evidence="5" id="KW-1185">Reference proteome</keyword>
<dbReference type="RefSeq" id="WP_152759515.1">
    <property type="nucleotide sequence ID" value="NZ_WHLY01000002.1"/>
</dbReference>
<keyword evidence="1" id="KW-0378">Hydrolase</keyword>
<dbReference type="InterPro" id="IPR026444">
    <property type="entry name" value="Secre_tail"/>
</dbReference>
<comment type="caution">
    <text evidence="4">The sequence shown here is derived from an EMBL/GenBank/DDBJ whole genome shotgun (WGS) entry which is preliminary data.</text>
</comment>
<dbReference type="Gene3D" id="3.20.20.80">
    <property type="entry name" value="Glycosidases"/>
    <property type="match status" value="1"/>
</dbReference>
<dbReference type="Proteomes" id="UP000479293">
    <property type="component" value="Unassembled WGS sequence"/>
</dbReference>
<organism evidence="4 5">
    <name type="scientific">Salmonirosea aquatica</name>
    <dbReference type="NCBI Taxonomy" id="2654236"/>
    <lineage>
        <taxon>Bacteria</taxon>
        <taxon>Pseudomonadati</taxon>
        <taxon>Bacteroidota</taxon>
        <taxon>Cytophagia</taxon>
        <taxon>Cytophagales</taxon>
        <taxon>Spirosomataceae</taxon>
        <taxon>Salmonirosea</taxon>
    </lineage>
</organism>
<dbReference type="SUPFAM" id="SSF51445">
    <property type="entry name" value="(Trans)glycosidases"/>
    <property type="match status" value="1"/>
</dbReference>
<name>A0A7C9BC90_9BACT</name>
<dbReference type="InterPro" id="IPR006644">
    <property type="entry name" value="Cadg"/>
</dbReference>
<accession>A0A7C9BC90</accession>
<reference evidence="4 5" key="1">
    <citation type="submission" date="2019-10" db="EMBL/GenBank/DDBJ databases">
        <title>Draft Genome Sequence of Cytophagaceae sp. SJW1-29.</title>
        <authorList>
            <person name="Choi A."/>
        </authorList>
    </citation>
    <scope>NUCLEOTIDE SEQUENCE [LARGE SCALE GENOMIC DNA]</scope>
    <source>
        <strain evidence="4 5">SJW1-29</strain>
    </source>
</reference>
<feature type="domain" description="Dystroglycan-type cadherin-like" evidence="3">
    <location>
        <begin position="581"/>
        <end position="674"/>
    </location>
</feature>
<protein>
    <submittedName>
        <fullName evidence="4">T9SS type A sorting domain-containing protein</fullName>
    </submittedName>
</protein>
<evidence type="ECO:0000259" key="3">
    <source>
        <dbReference type="SMART" id="SM00736"/>
    </source>
</evidence>
<gene>
    <name evidence="4" type="ORF">GBK04_10670</name>
</gene>
<feature type="domain" description="Dystroglycan-type cadherin-like" evidence="3">
    <location>
        <begin position="675"/>
        <end position="765"/>
    </location>
</feature>
<dbReference type="Gene3D" id="2.60.40.10">
    <property type="entry name" value="Immunoglobulins"/>
    <property type="match status" value="3"/>
</dbReference>
<dbReference type="Pfam" id="PF05345">
    <property type="entry name" value="He_PIG"/>
    <property type="match status" value="2"/>
</dbReference>
<dbReference type="SUPFAM" id="SSF49313">
    <property type="entry name" value="Cadherin-like"/>
    <property type="match status" value="3"/>
</dbReference>
<proteinExistence type="predicted"/>
<evidence type="ECO:0000256" key="2">
    <source>
        <dbReference type="ARBA" id="ARBA00023295"/>
    </source>
</evidence>
<dbReference type="InterPro" id="IPR013529">
    <property type="entry name" value="Glyco_hydro_42_N"/>
</dbReference>
<dbReference type="GO" id="GO:0005975">
    <property type="term" value="P:carbohydrate metabolic process"/>
    <property type="evidence" value="ECO:0007669"/>
    <property type="project" value="InterPro"/>
</dbReference>
<sequence length="965" mass="109936">MCTSFYRPIRLRQIFLAVSLLGIFISGSFRQVLAQHPGTQADKQRYFSLMLLNISQEKDFELDVIRQAAAAGMNSVLLTVHWDRVYKDSPTGPGDWYRYDSEIKLATELGLKVAIRIMVGRNNAFLKGFWTDAESMKDYRQYPLREGYQSTSFSYLHQPSVNLAADFVKQVTERYKYLQTQNNLLFISTVATPTQEAGYHMFSIPPNGEYKDLYLTIFDYSTLYKQGFVTWLRGKYKKLVRLNLLWGSDYKTFDEILPPVTPWDVKESFFGRRGKDWYIYRHLAFKQFNDRMIQAVREVDNSISYVAEFGAVIDNISAVRATLAFRDLCEKADGIKIHDSEQYDHRWTMDVIRSNSRPDQMVMNEVFYADYLPHSEFYEQIDECFESGAKMVVFVLSTTGHVAAVREVIRNSAAKWLNKPLEPIVATDTVSYLLSRVIDKTVNDVGAFDTWKRLARGGSTPRPVYVHLEEDILTDEYWKAAANMPPYILNPIPMQIIAVNRAFTFRLPTDTFADRDGSIMRVEVPSLPSWLRYENGVLTGTPTVLGDSRLLVRGIDDEGAVTEAYLTIRVDTRENANKPPTVRKNLANVVTAVNESFLFTLPGDLFVDDDGTVSRIEASELPPWLTFQNGQFKGFPTKAADYRVALKAYDDLNAFVEIYFTIQVVEPRFLNNAPYVQNTIPVKFTKVNEPFKYTLPTNIFGDGDGYIALITAQNLPTWLTFSLNEFSGIPPQVGEYRIIVRAYDNVGGYVDTPFILNVEIPRLTFDLLRSGRAIDRQLIRTLKEADTLRAGSMPPLLNIYAYGNFEFDRVDFSLSGPYRHNATSRKFPHALFDDESGFAPYIGSYTLLAKAYKMDSLVLINSLRFSIAPGDSIQTATSLDEWQSYPNPFENVFNIQLPESQPSAAYSFSLVNTSGQRISVPAKWVSFYNSIAQIDLSGLSIGAGIYFVRVESNGEYVRLFRVMKK</sequence>
<dbReference type="GO" id="GO:0005509">
    <property type="term" value="F:calcium ion binding"/>
    <property type="evidence" value="ECO:0007669"/>
    <property type="project" value="InterPro"/>
</dbReference>